<protein>
    <recommendedName>
        <fullName evidence="4">HTH deoR-type domain-containing protein</fullName>
    </recommendedName>
</protein>
<dbReference type="SMART" id="SM00420">
    <property type="entry name" value="HTH_DEOR"/>
    <property type="match status" value="1"/>
</dbReference>
<dbReference type="Pfam" id="PF08220">
    <property type="entry name" value="HTH_DeoR"/>
    <property type="match status" value="1"/>
</dbReference>
<keyword evidence="2" id="KW-0238">DNA-binding</keyword>
<dbReference type="GO" id="GO:0003700">
    <property type="term" value="F:DNA-binding transcription factor activity"/>
    <property type="evidence" value="ECO:0007669"/>
    <property type="project" value="InterPro"/>
</dbReference>
<reference evidence="6" key="1">
    <citation type="submission" date="2017-11" db="EMBL/GenBank/DDBJ databases">
        <authorList>
            <person name="Kuznetsova I."/>
            <person name="Sazanova A."/>
            <person name="Chirak E."/>
            <person name="Safronova V."/>
            <person name="Willems A."/>
        </authorList>
    </citation>
    <scope>NUCLEOTIDE SEQUENCE [LARGE SCALE GENOMIC DNA]</scope>
    <source>
        <strain evidence="6">CCBAU 03422</strain>
    </source>
</reference>
<gene>
    <name evidence="5" type="ORF">CU103_29175</name>
</gene>
<evidence type="ECO:0000256" key="2">
    <source>
        <dbReference type="ARBA" id="ARBA00023125"/>
    </source>
</evidence>
<comment type="caution">
    <text evidence="5">The sequence shown here is derived from an EMBL/GenBank/DDBJ whole genome shotgun (WGS) entry which is preliminary data.</text>
</comment>
<feature type="domain" description="HTH deoR-type" evidence="4">
    <location>
        <begin position="3"/>
        <end position="58"/>
    </location>
</feature>
<evidence type="ECO:0000256" key="3">
    <source>
        <dbReference type="ARBA" id="ARBA00023163"/>
    </source>
</evidence>
<dbReference type="PROSITE" id="PS51000">
    <property type="entry name" value="HTH_DEOR_2"/>
    <property type="match status" value="1"/>
</dbReference>
<evidence type="ECO:0000313" key="5">
    <source>
        <dbReference type="EMBL" id="PSH56480.1"/>
    </source>
</evidence>
<dbReference type="InterPro" id="IPR014036">
    <property type="entry name" value="DeoR-like_C"/>
</dbReference>
<dbReference type="SUPFAM" id="SSF100950">
    <property type="entry name" value="NagB/RpiA/CoA transferase-like"/>
    <property type="match status" value="1"/>
</dbReference>
<dbReference type="InterPro" id="IPR036390">
    <property type="entry name" value="WH_DNA-bd_sf"/>
</dbReference>
<name>A0A2P7AQK2_9HYPH</name>
<dbReference type="InterPro" id="IPR018356">
    <property type="entry name" value="Tscrpt_reg_HTH_DeoR_CS"/>
</dbReference>
<proteinExistence type="predicted"/>
<dbReference type="SMART" id="SM01134">
    <property type="entry name" value="DeoRC"/>
    <property type="match status" value="1"/>
</dbReference>
<dbReference type="PROSITE" id="PS00894">
    <property type="entry name" value="HTH_DEOR_1"/>
    <property type="match status" value="1"/>
</dbReference>
<sequence length="259" mass="27747">MLGTARRQHILKRLESGGQVELSILVDELGCSPETLRRDLRALEQTGKLRRVHGGAVGVSAGELPPLEARKDKDRQAKALIAGLARDVVTPGSMIYIGGGSTALAVAAEIADMARSTFVTGTTDVAAALASQGKHEVHLAGGLYDAPTRSVIGPEMLDFLRPRVFDLSIIGISGIELDHGFMGPTSSHVTQTSVIRKQSRRVMVVCDVTKFGIPGRYKILDFDQVDLVVTNELPEPAFVKRLSKAGTEVISPRSIESGR</sequence>
<keyword evidence="3" id="KW-0804">Transcription</keyword>
<evidence type="ECO:0000256" key="1">
    <source>
        <dbReference type="ARBA" id="ARBA00023015"/>
    </source>
</evidence>
<dbReference type="InterPro" id="IPR001034">
    <property type="entry name" value="DeoR_HTH"/>
</dbReference>
<accession>A0A2P7AQK2</accession>
<dbReference type="PANTHER" id="PTHR30363">
    <property type="entry name" value="HTH-TYPE TRANSCRIPTIONAL REGULATOR SRLR-RELATED"/>
    <property type="match status" value="1"/>
</dbReference>
<dbReference type="AlphaFoldDB" id="A0A2P7AQK2"/>
<dbReference type="GO" id="GO:0003677">
    <property type="term" value="F:DNA binding"/>
    <property type="evidence" value="ECO:0007669"/>
    <property type="project" value="UniProtKB-KW"/>
</dbReference>
<dbReference type="Pfam" id="PF00455">
    <property type="entry name" value="DeoRC"/>
    <property type="match status" value="1"/>
</dbReference>
<dbReference type="Proteomes" id="UP000241764">
    <property type="component" value="Unassembled WGS sequence"/>
</dbReference>
<dbReference type="InterPro" id="IPR050313">
    <property type="entry name" value="Carb_Metab_HTH_regulators"/>
</dbReference>
<organism evidence="5 6">
    <name type="scientific">Phyllobacterium sophorae</name>
    <dbReference type="NCBI Taxonomy" id="1520277"/>
    <lineage>
        <taxon>Bacteria</taxon>
        <taxon>Pseudomonadati</taxon>
        <taxon>Pseudomonadota</taxon>
        <taxon>Alphaproteobacteria</taxon>
        <taxon>Hyphomicrobiales</taxon>
        <taxon>Phyllobacteriaceae</taxon>
        <taxon>Phyllobacterium</taxon>
    </lineage>
</organism>
<dbReference type="PRINTS" id="PR00037">
    <property type="entry name" value="HTHLACR"/>
</dbReference>
<keyword evidence="1" id="KW-0805">Transcription regulation</keyword>
<keyword evidence="6" id="KW-1185">Reference proteome</keyword>
<dbReference type="SUPFAM" id="SSF46785">
    <property type="entry name" value="Winged helix' DNA-binding domain"/>
    <property type="match status" value="1"/>
</dbReference>
<dbReference type="InterPro" id="IPR037171">
    <property type="entry name" value="NagB/RpiA_transferase-like"/>
</dbReference>
<dbReference type="EMBL" id="PGGM01000021">
    <property type="protein sequence ID" value="PSH56480.1"/>
    <property type="molecule type" value="Genomic_DNA"/>
</dbReference>
<dbReference type="Gene3D" id="3.40.50.1360">
    <property type="match status" value="1"/>
</dbReference>
<evidence type="ECO:0000259" key="4">
    <source>
        <dbReference type="PROSITE" id="PS51000"/>
    </source>
</evidence>
<evidence type="ECO:0000313" key="6">
    <source>
        <dbReference type="Proteomes" id="UP000241764"/>
    </source>
</evidence>
<dbReference type="PANTHER" id="PTHR30363:SF44">
    <property type="entry name" value="AGA OPERON TRANSCRIPTIONAL REPRESSOR-RELATED"/>
    <property type="match status" value="1"/>
</dbReference>